<evidence type="ECO:0000313" key="1">
    <source>
        <dbReference type="EMBL" id="GIE42782.1"/>
    </source>
</evidence>
<dbReference type="Proteomes" id="UP000631312">
    <property type="component" value="Unassembled WGS sequence"/>
</dbReference>
<evidence type="ECO:0000313" key="3">
    <source>
        <dbReference type="Proteomes" id="UP000590511"/>
    </source>
</evidence>
<organism evidence="2 3">
    <name type="scientific">Actinoplanes lobatus</name>
    <dbReference type="NCBI Taxonomy" id="113568"/>
    <lineage>
        <taxon>Bacteria</taxon>
        <taxon>Bacillati</taxon>
        <taxon>Actinomycetota</taxon>
        <taxon>Actinomycetes</taxon>
        <taxon>Micromonosporales</taxon>
        <taxon>Micromonosporaceae</taxon>
        <taxon>Actinoplanes</taxon>
    </lineage>
</organism>
<comment type="caution">
    <text evidence="2">The sequence shown here is derived from an EMBL/GenBank/DDBJ whole genome shotgun (WGS) entry which is preliminary data.</text>
</comment>
<proteinExistence type="predicted"/>
<dbReference type="RefSeq" id="WP_188121491.1">
    <property type="nucleotide sequence ID" value="NZ_BOMP01000098.1"/>
</dbReference>
<gene>
    <name evidence="1" type="ORF">Alo02nite_56800</name>
    <name evidence="2" type="ORF">BJ964_003281</name>
</gene>
<evidence type="ECO:0000313" key="2">
    <source>
        <dbReference type="EMBL" id="MBB4749120.1"/>
    </source>
</evidence>
<reference evidence="1 4" key="2">
    <citation type="submission" date="2021-01" db="EMBL/GenBank/DDBJ databases">
        <title>Whole genome shotgun sequence of Actinoplanes lobatus NBRC 12513.</title>
        <authorList>
            <person name="Komaki H."/>
            <person name="Tamura T."/>
        </authorList>
    </citation>
    <scope>NUCLEOTIDE SEQUENCE [LARGE SCALE GENOMIC DNA]</scope>
    <source>
        <strain evidence="1 4">NBRC 12513</strain>
    </source>
</reference>
<dbReference type="EMBL" id="JACHNC010000001">
    <property type="protein sequence ID" value="MBB4749120.1"/>
    <property type="molecule type" value="Genomic_DNA"/>
</dbReference>
<name>A0A7W7HEQ3_9ACTN</name>
<dbReference type="Proteomes" id="UP000590511">
    <property type="component" value="Unassembled WGS sequence"/>
</dbReference>
<reference evidence="2 3" key="1">
    <citation type="submission" date="2020-08" db="EMBL/GenBank/DDBJ databases">
        <title>Sequencing the genomes of 1000 actinobacteria strains.</title>
        <authorList>
            <person name="Klenk H.-P."/>
        </authorList>
    </citation>
    <scope>NUCLEOTIDE SEQUENCE [LARGE SCALE GENOMIC DNA]</scope>
    <source>
        <strain evidence="2 3">DSM 43150</strain>
    </source>
</reference>
<dbReference type="EMBL" id="BOMP01000098">
    <property type="protein sequence ID" value="GIE42782.1"/>
    <property type="molecule type" value="Genomic_DNA"/>
</dbReference>
<evidence type="ECO:0000313" key="4">
    <source>
        <dbReference type="Proteomes" id="UP000631312"/>
    </source>
</evidence>
<keyword evidence="4" id="KW-1185">Reference proteome</keyword>
<sequence length="93" mass="10759">MRQMTAEKAAEIIRRAYGTWKSQGNEGWMKTVEIFDRADLTIEEAAEGIRHLFRAGEGFNASDDPARNEHTELERACQIPLRRDDVIGLVRWR</sequence>
<accession>A0A7W7HEQ3</accession>
<dbReference type="AlphaFoldDB" id="A0A7W7HEQ3"/>
<protein>
    <submittedName>
        <fullName evidence="2">Uncharacterized protein</fullName>
    </submittedName>
</protein>